<dbReference type="Proteomes" id="UP000295252">
    <property type="component" value="Unassembled WGS sequence"/>
</dbReference>
<keyword evidence="3" id="KW-1185">Reference proteome</keyword>
<dbReference type="SUPFAM" id="SSF50978">
    <property type="entry name" value="WD40 repeat-like"/>
    <property type="match status" value="1"/>
</dbReference>
<dbReference type="InterPro" id="IPR027728">
    <property type="entry name" value="Topless_fam"/>
</dbReference>
<dbReference type="Gene3D" id="2.130.10.10">
    <property type="entry name" value="YVTN repeat-like/Quinoprotein amine dehydrogenase"/>
    <property type="match status" value="1"/>
</dbReference>
<gene>
    <name evidence="2" type="ORF">GSCOC_T00003164001</name>
</gene>
<feature type="region of interest" description="Disordered" evidence="1">
    <location>
        <begin position="186"/>
        <end position="223"/>
    </location>
</feature>
<dbReference type="PANTHER" id="PTHR44083">
    <property type="entry name" value="TOPLESS-RELATED PROTEIN 1-RELATED"/>
    <property type="match status" value="1"/>
</dbReference>
<dbReference type="GO" id="GO:0006355">
    <property type="term" value="P:regulation of DNA-templated transcription"/>
    <property type="evidence" value="ECO:0007669"/>
    <property type="project" value="InterPro"/>
</dbReference>
<dbReference type="OMA" id="WIPNEEM"/>
<organism evidence="2 3">
    <name type="scientific">Coffea canephora</name>
    <name type="common">Robusta coffee</name>
    <dbReference type="NCBI Taxonomy" id="49390"/>
    <lineage>
        <taxon>Eukaryota</taxon>
        <taxon>Viridiplantae</taxon>
        <taxon>Streptophyta</taxon>
        <taxon>Embryophyta</taxon>
        <taxon>Tracheophyta</taxon>
        <taxon>Spermatophyta</taxon>
        <taxon>Magnoliopsida</taxon>
        <taxon>eudicotyledons</taxon>
        <taxon>Gunneridae</taxon>
        <taxon>Pentapetalae</taxon>
        <taxon>asterids</taxon>
        <taxon>lamiids</taxon>
        <taxon>Gentianales</taxon>
        <taxon>Rubiaceae</taxon>
        <taxon>Ixoroideae</taxon>
        <taxon>Gardenieae complex</taxon>
        <taxon>Bertiereae - Coffeeae clade</taxon>
        <taxon>Coffeeae</taxon>
        <taxon>Coffea</taxon>
    </lineage>
</organism>
<dbReference type="AlphaFoldDB" id="A0A068VJ66"/>
<dbReference type="PANTHER" id="PTHR44083:SF5">
    <property type="entry name" value="PROTEIN TOPLESS-RELATED PROTEIN 2"/>
    <property type="match status" value="1"/>
</dbReference>
<evidence type="ECO:0000313" key="2">
    <source>
        <dbReference type="EMBL" id="CDP19688.1"/>
    </source>
</evidence>
<dbReference type="EMBL" id="HG739700">
    <property type="protein sequence ID" value="CDP19688.1"/>
    <property type="molecule type" value="Genomic_DNA"/>
</dbReference>
<protein>
    <submittedName>
        <fullName evidence="2">DH200=94 genomic scaffold, scaffold_616</fullName>
    </submittedName>
</protein>
<sequence>MLITIFFVHDGTITGHHKQITGLAFSQNLNVLLCIWNIDGWEKKKMKAIQAPPGHTSPLIGETKVQFRNDQCHLLVSHESQIAVYDTQLECLNSWYPRDALSASISSAIYSCDGLLVYTGFLDDAIGIFDADSLRLRCWIAPSTYMPSSIVSGSGEIFPMVIAAHPSDPSQFALGMSDGAVHVIEPSDTEPKWGSLSSQDNGTLPTNPSSSALNSQPSETPPR</sequence>
<evidence type="ECO:0000256" key="1">
    <source>
        <dbReference type="SAM" id="MobiDB-lite"/>
    </source>
</evidence>
<dbReference type="Gramene" id="CDP19688">
    <property type="protein sequence ID" value="CDP19688"/>
    <property type="gene ID" value="GSCOC_T00003164001"/>
</dbReference>
<dbReference type="PhylomeDB" id="A0A068VJ66"/>
<reference evidence="3" key="1">
    <citation type="journal article" date="2014" name="Science">
        <title>The coffee genome provides insight into the convergent evolution of caffeine biosynthesis.</title>
        <authorList>
            <person name="Denoeud F."/>
            <person name="Carretero-Paulet L."/>
            <person name="Dereeper A."/>
            <person name="Droc G."/>
            <person name="Guyot R."/>
            <person name="Pietrella M."/>
            <person name="Zheng C."/>
            <person name="Alberti A."/>
            <person name="Anthony F."/>
            <person name="Aprea G."/>
            <person name="Aury J.M."/>
            <person name="Bento P."/>
            <person name="Bernard M."/>
            <person name="Bocs S."/>
            <person name="Campa C."/>
            <person name="Cenci A."/>
            <person name="Combes M.C."/>
            <person name="Crouzillat D."/>
            <person name="Da Silva C."/>
            <person name="Daddiego L."/>
            <person name="De Bellis F."/>
            <person name="Dussert S."/>
            <person name="Garsmeur O."/>
            <person name="Gayraud T."/>
            <person name="Guignon V."/>
            <person name="Jahn K."/>
            <person name="Jamilloux V."/>
            <person name="Joet T."/>
            <person name="Labadie K."/>
            <person name="Lan T."/>
            <person name="Leclercq J."/>
            <person name="Lepelley M."/>
            <person name="Leroy T."/>
            <person name="Li L.T."/>
            <person name="Librado P."/>
            <person name="Lopez L."/>
            <person name="Munoz A."/>
            <person name="Noel B."/>
            <person name="Pallavicini A."/>
            <person name="Perrotta G."/>
            <person name="Poncet V."/>
            <person name="Pot D."/>
            <person name="Priyono X."/>
            <person name="Rigoreau M."/>
            <person name="Rouard M."/>
            <person name="Rozas J."/>
            <person name="Tranchant-Dubreuil C."/>
            <person name="VanBuren R."/>
            <person name="Zhang Q."/>
            <person name="Andrade A.C."/>
            <person name="Argout X."/>
            <person name="Bertrand B."/>
            <person name="de Kochko A."/>
            <person name="Graziosi G."/>
            <person name="Henry R.J."/>
            <person name="Jayarama X."/>
            <person name="Ming R."/>
            <person name="Nagai C."/>
            <person name="Rounsley S."/>
            <person name="Sankoff D."/>
            <person name="Giuliano G."/>
            <person name="Albert V.A."/>
            <person name="Wincker P."/>
            <person name="Lashermes P."/>
        </authorList>
    </citation>
    <scope>NUCLEOTIDE SEQUENCE [LARGE SCALE GENOMIC DNA]</scope>
    <source>
        <strain evidence="3">cv. DH200-94</strain>
    </source>
</reference>
<feature type="compositionally biased region" description="Polar residues" evidence="1">
    <location>
        <begin position="195"/>
        <end position="223"/>
    </location>
</feature>
<dbReference type="STRING" id="49390.A0A068VJ66"/>
<dbReference type="OrthoDB" id="1850764at2759"/>
<dbReference type="InParanoid" id="A0A068VJ66"/>
<evidence type="ECO:0000313" key="3">
    <source>
        <dbReference type="Proteomes" id="UP000295252"/>
    </source>
</evidence>
<name>A0A068VJ66_COFCA</name>
<dbReference type="InterPro" id="IPR036322">
    <property type="entry name" value="WD40_repeat_dom_sf"/>
</dbReference>
<accession>A0A068VJ66</accession>
<dbReference type="InterPro" id="IPR015943">
    <property type="entry name" value="WD40/YVTN_repeat-like_dom_sf"/>
</dbReference>
<proteinExistence type="predicted"/>